<sequence>MAVAAASVAGVVAAPCATKASTAAGPDPARGRSVFAAQCSVCHSNARNGGVVVGPPLFGVVGRKAGSVADFSYSSAMKTAGFAWTPDKLHAYLPAPRTYLPGVKMTYPGLRDPNQLDDLVAYLETLK</sequence>
<feature type="domain" description="Cytochrome c" evidence="7">
    <location>
        <begin position="26"/>
        <end position="127"/>
    </location>
</feature>
<accession>A0A328B2X6</accession>
<evidence type="ECO:0000256" key="2">
    <source>
        <dbReference type="ARBA" id="ARBA00022617"/>
    </source>
</evidence>
<dbReference type="InterPro" id="IPR009056">
    <property type="entry name" value="Cyt_c-like_dom"/>
</dbReference>
<evidence type="ECO:0000256" key="1">
    <source>
        <dbReference type="ARBA" id="ARBA00022448"/>
    </source>
</evidence>
<comment type="caution">
    <text evidence="8">The sequence shown here is derived from an EMBL/GenBank/DDBJ whole genome shotgun (WGS) entry which is preliminary data.</text>
</comment>
<evidence type="ECO:0000256" key="6">
    <source>
        <dbReference type="PROSITE-ProRule" id="PRU00433"/>
    </source>
</evidence>
<dbReference type="Proteomes" id="UP000249842">
    <property type="component" value="Unassembled WGS sequence"/>
</dbReference>
<dbReference type="EMBL" id="QFYP01000001">
    <property type="protein sequence ID" value="RAK60194.1"/>
    <property type="molecule type" value="Genomic_DNA"/>
</dbReference>
<dbReference type="Pfam" id="PF00034">
    <property type="entry name" value="Cytochrom_C"/>
    <property type="match status" value="1"/>
</dbReference>
<dbReference type="GO" id="GO:0009055">
    <property type="term" value="F:electron transfer activity"/>
    <property type="evidence" value="ECO:0007669"/>
    <property type="project" value="InterPro"/>
</dbReference>
<organism evidence="8 9">
    <name type="scientific">Phenylobacterium hankyongense</name>
    <dbReference type="NCBI Taxonomy" id="1813876"/>
    <lineage>
        <taxon>Bacteria</taxon>
        <taxon>Pseudomonadati</taxon>
        <taxon>Pseudomonadota</taxon>
        <taxon>Alphaproteobacteria</taxon>
        <taxon>Caulobacterales</taxon>
        <taxon>Caulobacteraceae</taxon>
        <taxon>Phenylobacterium</taxon>
    </lineage>
</organism>
<dbReference type="SUPFAM" id="SSF46626">
    <property type="entry name" value="Cytochrome c"/>
    <property type="match status" value="1"/>
</dbReference>
<dbReference type="Gene3D" id="1.10.760.10">
    <property type="entry name" value="Cytochrome c-like domain"/>
    <property type="match status" value="1"/>
</dbReference>
<keyword evidence="9" id="KW-1185">Reference proteome</keyword>
<evidence type="ECO:0000313" key="9">
    <source>
        <dbReference type="Proteomes" id="UP000249842"/>
    </source>
</evidence>
<dbReference type="PRINTS" id="PR00604">
    <property type="entry name" value="CYTCHRMECIAB"/>
</dbReference>
<dbReference type="InterPro" id="IPR036909">
    <property type="entry name" value="Cyt_c-like_dom_sf"/>
</dbReference>
<dbReference type="AlphaFoldDB" id="A0A328B2X6"/>
<evidence type="ECO:0000259" key="7">
    <source>
        <dbReference type="PROSITE" id="PS51007"/>
    </source>
</evidence>
<evidence type="ECO:0000256" key="5">
    <source>
        <dbReference type="ARBA" id="ARBA00023004"/>
    </source>
</evidence>
<keyword evidence="4" id="KW-0249">Electron transport</keyword>
<dbReference type="PANTHER" id="PTHR11961">
    <property type="entry name" value="CYTOCHROME C"/>
    <property type="match status" value="1"/>
</dbReference>
<gene>
    <name evidence="8" type="ORF">DJ021_10470</name>
</gene>
<name>A0A328B2X6_9CAUL</name>
<proteinExistence type="predicted"/>
<evidence type="ECO:0000256" key="3">
    <source>
        <dbReference type="ARBA" id="ARBA00022723"/>
    </source>
</evidence>
<dbReference type="PROSITE" id="PS51007">
    <property type="entry name" value="CYTC"/>
    <property type="match status" value="1"/>
</dbReference>
<dbReference type="GO" id="GO:0046872">
    <property type="term" value="F:metal ion binding"/>
    <property type="evidence" value="ECO:0007669"/>
    <property type="project" value="UniProtKB-KW"/>
</dbReference>
<evidence type="ECO:0000313" key="8">
    <source>
        <dbReference type="EMBL" id="RAK60194.1"/>
    </source>
</evidence>
<keyword evidence="1" id="KW-0813">Transport</keyword>
<dbReference type="OrthoDB" id="9805828at2"/>
<evidence type="ECO:0000256" key="4">
    <source>
        <dbReference type="ARBA" id="ARBA00022982"/>
    </source>
</evidence>
<dbReference type="GO" id="GO:0020037">
    <property type="term" value="F:heme binding"/>
    <property type="evidence" value="ECO:0007669"/>
    <property type="project" value="InterPro"/>
</dbReference>
<keyword evidence="5 6" id="KW-0408">Iron</keyword>
<reference evidence="9" key="1">
    <citation type="submission" date="2018-05" db="EMBL/GenBank/DDBJ databases">
        <authorList>
            <person name="Li X."/>
        </authorList>
    </citation>
    <scope>NUCLEOTIDE SEQUENCE [LARGE SCALE GENOMIC DNA]</scope>
    <source>
        <strain evidence="9">HKS-05</strain>
    </source>
</reference>
<keyword evidence="2 6" id="KW-0349">Heme</keyword>
<dbReference type="InterPro" id="IPR002327">
    <property type="entry name" value="Cyt_c_1A/1B"/>
</dbReference>
<keyword evidence="3 6" id="KW-0479">Metal-binding</keyword>
<protein>
    <submittedName>
        <fullName evidence="8">Cytochrome c family protein</fullName>
    </submittedName>
</protein>